<keyword evidence="5" id="KW-0456">Lyase</keyword>
<name>A0A1V9XNX4_9ACAR</name>
<reference evidence="8 9" key="1">
    <citation type="journal article" date="2017" name="Gigascience">
        <title>Draft genome of the honey bee ectoparasitic mite, Tropilaelaps mercedesae, is shaped by the parasitic life history.</title>
        <authorList>
            <person name="Dong X."/>
            <person name="Armstrong S.D."/>
            <person name="Xia D."/>
            <person name="Makepeace B.L."/>
            <person name="Darby A.C."/>
            <person name="Kadowaki T."/>
        </authorList>
    </citation>
    <scope>NUCLEOTIDE SEQUENCE [LARGE SCALE GENOMIC DNA]</scope>
    <source>
        <strain evidence="8">Wuxi-XJTLU</strain>
    </source>
</reference>
<dbReference type="Gene3D" id="3.20.20.190">
    <property type="entry name" value="Phosphatidylinositol (PI) phosphodiesterase"/>
    <property type="match status" value="1"/>
</dbReference>
<evidence type="ECO:0000256" key="7">
    <source>
        <dbReference type="SAM" id="SignalP"/>
    </source>
</evidence>
<protein>
    <submittedName>
        <fullName evidence="8">Uncharacterized protein</fullName>
    </submittedName>
</protein>
<feature type="region of interest" description="Disordered" evidence="6">
    <location>
        <begin position="85"/>
        <end position="104"/>
    </location>
</feature>
<comment type="caution">
    <text evidence="8">The sequence shown here is derived from an EMBL/GenBank/DDBJ whole genome shotgun (WGS) entry which is preliminary data.</text>
</comment>
<evidence type="ECO:0000256" key="4">
    <source>
        <dbReference type="ARBA" id="ARBA00023157"/>
    </source>
</evidence>
<gene>
    <name evidence="8" type="ORF">BIW11_08603</name>
</gene>
<dbReference type="GO" id="GO:0016829">
    <property type="term" value="F:lyase activity"/>
    <property type="evidence" value="ECO:0007669"/>
    <property type="project" value="UniProtKB-KW"/>
</dbReference>
<dbReference type="InterPro" id="IPR017946">
    <property type="entry name" value="PLC-like_Pdiesterase_TIM-brl"/>
</dbReference>
<keyword evidence="4" id="KW-1015">Disulfide bond</keyword>
<dbReference type="EMBL" id="MNPL01006734">
    <property type="protein sequence ID" value="OQR75171.1"/>
    <property type="molecule type" value="Genomic_DNA"/>
</dbReference>
<dbReference type="Proteomes" id="UP000192247">
    <property type="component" value="Unassembled WGS sequence"/>
</dbReference>
<evidence type="ECO:0000313" key="9">
    <source>
        <dbReference type="Proteomes" id="UP000192247"/>
    </source>
</evidence>
<feature type="region of interest" description="Disordered" evidence="6">
    <location>
        <begin position="24"/>
        <end position="50"/>
    </location>
</feature>
<dbReference type="GO" id="GO:0008081">
    <property type="term" value="F:phosphoric diester hydrolase activity"/>
    <property type="evidence" value="ECO:0007669"/>
    <property type="project" value="InterPro"/>
</dbReference>
<organism evidence="8 9">
    <name type="scientific">Tropilaelaps mercedesae</name>
    <dbReference type="NCBI Taxonomy" id="418985"/>
    <lineage>
        <taxon>Eukaryota</taxon>
        <taxon>Metazoa</taxon>
        <taxon>Ecdysozoa</taxon>
        <taxon>Arthropoda</taxon>
        <taxon>Chelicerata</taxon>
        <taxon>Arachnida</taxon>
        <taxon>Acari</taxon>
        <taxon>Parasitiformes</taxon>
        <taxon>Mesostigmata</taxon>
        <taxon>Gamasina</taxon>
        <taxon>Dermanyssoidea</taxon>
        <taxon>Laelapidae</taxon>
        <taxon>Tropilaelaps</taxon>
    </lineage>
</organism>
<comment type="catalytic activity">
    <reaction evidence="1">
        <text>an N-(acyl)-sphingosylphosphoethanolamine = an N-(acyl)-sphingosyl-1,3-cyclic phosphate + ethanolamine</text>
        <dbReference type="Rhea" id="RHEA:60648"/>
        <dbReference type="ChEBI" id="CHEBI:57603"/>
        <dbReference type="ChEBI" id="CHEBI:143891"/>
        <dbReference type="ChEBI" id="CHEBI:143892"/>
    </reaction>
</comment>
<evidence type="ECO:0000256" key="2">
    <source>
        <dbReference type="ARBA" id="ARBA00022723"/>
    </source>
</evidence>
<evidence type="ECO:0000256" key="1">
    <source>
        <dbReference type="ARBA" id="ARBA00000110"/>
    </source>
</evidence>
<dbReference type="SUPFAM" id="SSF51695">
    <property type="entry name" value="PLC-like phosphodiesterases"/>
    <property type="match status" value="1"/>
</dbReference>
<keyword evidence="2" id="KW-0479">Metal-binding</keyword>
<dbReference type="GO" id="GO:0046872">
    <property type="term" value="F:metal ion binding"/>
    <property type="evidence" value="ECO:0007669"/>
    <property type="project" value="UniProtKB-KW"/>
</dbReference>
<evidence type="ECO:0000313" key="8">
    <source>
        <dbReference type="EMBL" id="OQR75171.1"/>
    </source>
</evidence>
<keyword evidence="9" id="KW-1185">Reference proteome</keyword>
<feature type="signal peptide" evidence="7">
    <location>
        <begin position="1"/>
        <end position="15"/>
    </location>
</feature>
<feature type="compositionally biased region" description="Polar residues" evidence="6">
    <location>
        <begin position="85"/>
        <end position="94"/>
    </location>
</feature>
<dbReference type="OrthoDB" id="1046782at2759"/>
<evidence type="ECO:0000256" key="5">
    <source>
        <dbReference type="ARBA" id="ARBA00023239"/>
    </source>
</evidence>
<sequence length="372" mass="42842">MKNVLIVFVLAVTLANQVSVGEKDRNRDFGRPKHRRGSRSESHRKTQRGTQWADLISATLPDYKTMERSFTIENTRNNIEYTKSYSESMRNSTDGEVGTGSTGMETFDYETTTGTPEFVEEEVVMSFVIATGFSHSRELGVIIRGINQDQIDEAVLEVYEGFSDPSDNLRRLDVRKWIYNRKGDSIYIFTGIHVKETSWSKHNYPPSDWYRGILIVDEVVIGEATLPTDKEWMATYMDRLAYMPIIYMAVPGTLTSGAFRRYKHYETNVARVTYTQEEDILTQLIYGIRSFEFQPVAVARMDSAYSGYDYFIYNGHNPTGRRLQPMLEDIHSYLVNHKHEVVFINFDTDFKEDEELYGLAGLIEETIGKSVN</sequence>
<feature type="chain" id="PRO_5012099502" evidence="7">
    <location>
        <begin position="16"/>
        <end position="372"/>
    </location>
</feature>
<keyword evidence="3" id="KW-0460">Magnesium</keyword>
<evidence type="ECO:0000256" key="6">
    <source>
        <dbReference type="SAM" id="MobiDB-lite"/>
    </source>
</evidence>
<dbReference type="AlphaFoldDB" id="A0A1V9XNX4"/>
<dbReference type="GO" id="GO:0006629">
    <property type="term" value="P:lipid metabolic process"/>
    <property type="evidence" value="ECO:0007669"/>
    <property type="project" value="InterPro"/>
</dbReference>
<dbReference type="InParanoid" id="A0A1V9XNX4"/>
<evidence type="ECO:0000256" key="3">
    <source>
        <dbReference type="ARBA" id="ARBA00022842"/>
    </source>
</evidence>
<proteinExistence type="predicted"/>
<accession>A0A1V9XNX4</accession>
<keyword evidence="7" id="KW-0732">Signal</keyword>